<reference evidence="2 3" key="1">
    <citation type="submission" date="2018-10" db="EMBL/GenBank/DDBJ databases">
        <authorList>
            <person name="Ekblom R."/>
            <person name="Jareborg N."/>
        </authorList>
    </citation>
    <scope>NUCLEOTIDE SEQUENCE [LARGE SCALE GENOMIC DNA]</scope>
    <source>
        <tissue evidence="2">Muscle</tissue>
    </source>
</reference>
<proteinExistence type="predicted"/>
<dbReference type="EMBL" id="CYRY02044474">
    <property type="protein sequence ID" value="VCX39439.1"/>
    <property type="molecule type" value="Genomic_DNA"/>
</dbReference>
<evidence type="ECO:0000313" key="2">
    <source>
        <dbReference type="EMBL" id="VCX39439.1"/>
    </source>
</evidence>
<sequence>MGHCCLMGRGLSILKAAELCSFIDLLLEETRRSLDAAGMEGEQMWGQTAEKVGEKAGFNEDGWTDGNCTLIQTTEARGHWVPSSFPHKDPLCVEGDTAGGLNRGRPDGAPRAGNSSASVCP</sequence>
<name>A0A9X9Q8I9_GULGU</name>
<evidence type="ECO:0000313" key="3">
    <source>
        <dbReference type="Proteomes" id="UP000269945"/>
    </source>
</evidence>
<keyword evidence="3" id="KW-1185">Reference proteome</keyword>
<feature type="region of interest" description="Disordered" evidence="1">
    <location>
        <begin position="95"/>
        <end position="121"/>
    </location>
</feature>
<evidence type="ECO:0000256" key="1">
    <source>
        <dbReference type="SAM" id="MobiDB-lite"/>
    </source>
</evidence>
<accession>A0A9X9Q8I9</accession>
<protein>
    <submittedName>
        <fullName evidence="2">Uncharacterized protein</fullName>
    </submittedName>
</protein>
<organism evidence="2 3">
    <name type="scientific">Gulo gulo</name>
    <name type="common">Wolverine</name>
    <name type="synonym">Gluton</name>
    <dbReference type="NCBI Taxonomy" id="48420"/>
    <lineage>
        <taxon>Eukaryota</taxon>
        <taxon>Metazoa</taxon>
        <taxon>Chordata</taxon>
        <taxon>Craniata</taxon>
        <taxon>Vertebrata</taxon>
        <taxon>Euteleostomi</taxon>
        <taxon>Mammalia</taxon>
        <taxon>Eutheria</taxon>
        <taxon>Laurasiatheria</taxon>
        <taxon>Carnivora</taxon>
        <taxon>Caniformia</taxon>
        <taxon>Musteloidea</taxon>
        <taxon>Mustelidae</taxon>
        <taxon>Guloninae</taxon>
        <taxon>Gulo</taxon>
    </lineage>
</organism>
<dbReference type="AlphaFoldDB" id="A0A9X9Q8I9"/>
<comment type="caution">
    <text evidence="2">The sequence shown here is derived from an EMBL/GenBank/DDBJ whole genome shotgun (WGS) entry which is preliminary data.</text>
</comment>
<gene>
    <name evidence="2" type="ORF">BN2614_LOCUS9</name>
</gene>
<dbReference type="Proteomes" id="UP000269945">
    <property type="component" value="Unassembled WGS sequence"/>
</dbReference>